<accession>A0A9E7TKU8</accession>
<dbReference type="Gene3D" id="3.40.50.1820">
    <property type="entry name" value="alpha/beta hydrolase"/>
    <property type="match status" value="1"/>
</dbReference>
<dbReference type="PANTHER" id="PTHR42776">
    <property type="entry name" value="SERINE PEPTIDASE S9 FAMILY MEMBER"/>
    <property type="match status" value="1"/>
</dbReference>
<reference evidence="5" key="1">
    <citation type="submission" date="2022-04" db="EMBL/GenBank/DDBJ databases">
        <title>Complete genome of Methanoplanus endosymbiosus DSM 3599.</title>
        <authorList>
            <person name="Chen S.-C."/>
            <person name="You Y.-T."/>
            <person name="Zhou Y.-Z."/>
            <person name="Lai M.-C."/>
        </authorList>
    </citation>
    <scope>NUCLEOTIDE SEQUENCE</scope>
    <source>
        <strain evidence="5">DSM 3599</strain>
    </source>
</reference>
<dbReference type="SUPFAM" id="SSF53474">
    <property type="entry name" value="alpha/beta-Hydrolases"/>
    <property type="match status" value="1"/>
</dbReference>
<keyword evidence="2" id="KW-0645">Protease</keyword>
<evidence type="ECO:0000256" key="2">
    <source>
        <dbReference type="ARBA" id="ARBA00022825"/>
    </source>
</evidence>
<dbReference type="AlphaFoldDB" id="A0A9E7TKU8"/>
<evidence type="ECO:0000259" key="4">
    <source>
        <dbReference type="Pfam" id="PF00326"/>
    </source>
</evidence>
<feature type="domain" description="Peptidase S9 prolyl oligopeptidase catalytic" evidence="4">
    <location>
        <begin position="304"/>
        <end position="503"/>
    </location>
</feature>
<dbReference type="SUPFAM" id="SSF82171">
    <property type="entry name" value="DPP6 N-terminal domain-like"/>
    <property type="match status" value="1"/>
</dbReference>
<keyword evidence="2" id="KW-0720">Serine protease</keyword>
<dbReference type="Pfam" id="PF00326">
    <property type="entry name" value="Peptidase_S9"/>
    <property type="match status" value="1"/>
</dbReference>
<keyword evidence="1" id="KW-0378">Hydrolase</keyword>
<dbReference type="GO" id="GO:0006508">
    <property type="term" value="P:proteolysis"/>
    <property type="evidence" value="ECO:0007669"/>
    <property type="project" value="InterPro"/>
</dbReference>
<dbReference type="Pfam" id="PF07676">
    <property type="entry name" value="PD40"/>
    <property type="match status" value="2"/>
</dbReference>
<dbReference type="Gene3D" id="2.120.10.30">
    <property type="entry name" value="TolB, C-terminal domain"/>
    <property type="match status" value="1"/>
</dbReference>
<dbReference type="KEGG" id="mend:L6E24_02490"/>
<proteinExistence type="predicted"/>
<sequence>MPKPPTEEQIKREEEKNDRTVAGENPPMISLWTIPAEHGAEPVKIAGGDCSVMDFSWAPDGSSIAFSHQKTAEFKDFGTQDISVVRLSDGSIRPLTTAIASKTNPVFSPDGKYVAFTACTVGKSIFFNNSAYITELNGENTIRLAPTYDNNPILFGWSADQSFLWFMECQDEQVIIGMLPVDGSEPEYFGPPDGVLWSSQLDHNAQMIGFSWENATSPDEGYITTADSFSPVQVTEVNDDIRSLPVAETEIISWESSDGLNIEGVLTYPFNYINGQKCPLIVFVHGGPAGTSYDNYYTNELPIPVASSEGYAVLRSNIRGSSGRGIDFREANVEDWGGMDYEDMMSGVDYLVEEGIADPNRLGIMGHSYGGYMTDWTVTQTDRFKAAVSYAGLSDLISFTLTTDAEQLIPDYLNTNVWGDYECIKSHSAIGSVKNVTTPVLFIHGEADTRIPPSQAQEMYTALALQGVPTRMVTYPREGHVISEPKHRMDYWQESLDWFDKYL</sequence>
<keyword evidence="6" id="KW-1185">Reference proteome</keyword>
<gene>
    <name evidence="5" type="ORF">L6E24_02490</name>
</gene>
<dbReference type="InterPro" id="IPR029058">
    <property type="entry name" value="AB_hydrolase_fold"/>
</dbReference>
<feature type="region of interest" description="Disordered" evidence="3">
    <location>
        <begin position="1"/>
        <end position="26"/>
    </location>
</feature>
<feature type="compositionally biased region" description="Basic and acidic residues" evidence="3">
    <location>
        <begin position="1"/>
        <end position="21"/>
    </location>
</feature>
<dbReference type="GO" id="GO:0004252">
    <property type="term" value="F:serine-type endopeptidase activity"/>
    <property type="evidence" value="ECO:0007669"/>
    <property type="project" value="TreeGrafter"/>
</dbReference>
<dbReference type="RefSeq" id="WP_257743155.1">
    <property type="nucleotide sequence ID" value="NZ_CP096115.1"/>
</dbReference>
<dbReference type="Proteomes" id="UP001060368">
    <property type="component" value="Chromosome"/>
</dbReference>
<evidence type="ECO:0000256" key="3">
    <source>
        <dbReference type="SAM" id="MobiDB-lite"/>
    </source>
</evidence>
<dbReference type="EMBL" id="CP096115">
    <property type="protein sequence ID" value="UUX93015.1"/>
    <property type="molecule type" value="Genomic_DNA"/>
</dbReference>
<dbReference type="InterPro" id="IPR001375">
    <property type="entry name" value="Peptidase_S9_cat"/>
</dbReference>
<dbReference type="InterPro" id="IPR011042">
    <property type="entry name" value="6-blade_b-propeller_TolB-like"/>
</dbReference>
<dbReference type="InterPro" id="IPR011659">
    <property type="entry name" value="WD40"/>
</dbReference>
<dbReference type="GeneID" id="74306527"/>
<name>A0A9E7TKU8_9EURY</name>
<dbReference type="PANTHER" id="PTHR42776:SF27">
    <property type="entry name" value="DIPEPTIDYL PEPTIDASE FAMILY MEMBER 6"/>
    <property type="match status" value="1"/>
</dbReference>
<organism evidence="5 6">
    <name type="scientific">Methanoplanus endosymbiosus</name>
    <dbReference type="NCBI Taxonomy" id="33865"/>
    <lineage>
        <taxon>Archaea</taxon>
        <taxon>Methanobacteriati</taxon>
        <taxon>Methanobacteriota</taxon>
        <taxon>Stenosarchaea group</taxon>
        <taxon>Methanomicrobia</taxon>
        <taxon>Methanomicrobiales</taxon>
        <taxon>Methanomicrobiaceae</taxon>
        <taxon>Methanoplanus</taxon>
    </lineage>
</organism>
<evidence type="ECO:0000313" key="5">
    <source>
        <dbReference type="EMBL" id="UUX93015.1"/>
    </source>
</evidence>
<protein>
    <submittedName>
        <fullName evidence="5">S9 family peptidase</fullName>
    </submittedName>
</protein>
<evidence type="ECO:0000256" key="1">
    <source>
        <dbReference type="ARBA" id="ARBA00022801"/>
    </source>
</evidence>
<evidence type="ECO:0000313" key="6">
    <source>
        <dbReference type="Proteomes" id="UP001060368"/>
    </source>
</evidence>